<name>A0A1I0TNK1_9BACL</name>
<dbReference type="SUPFAM" id="SSF55874">
    <property type="entry name" value="ATPase domain of HSP90 chaperone/DNA topoisomerase II/histidine kinase"/>
    <property type="match status" value="1"/>
</dbReference>
<dbReference type="STRING" id="186116.SAMN05192569_104212"/>
<dbReference type="CDD" id="cd16936">
    <property type="entry name" value="HATPase_RsbW-like"/>
    <property type="match status" value="1"/>
</dbReference>
<feature type="domain" description="Histidine kinase/HSP90-like ATPase" evidence="2">
    <location>
        <begin position="243"/>
        <end position="354"/>
    </location>
</feature>
<dbReference type="InterPro" id="IPR003594">
    <property type="entry name" value="HATPase_dom"/>
</dbReference>
<accession>A0A1I0TNK1</accession>
<reference evidence="4" key="1">
    <citation type="submission" date="2016-10" db="EMBL/GenBank/DDBJ databases">
        <authorList>
            <person name="Varghese N."/>
            <person name="Submissions S."/>
        </authorList>
    </citation>
    <scope>NUCLEOTIDE SEQUENCE [LARGE SCALE GENOMIC DNA]</scope>
    <source>
        <strain evidence="4">M1</strain>
    </source>
</reference>
<dbReference type="AlphaFoldDB" id="A0A1I0TNK1"/>
<sequence length="369" mass="41463">MEKHCRLAVAITGSGKGIGKYLLSLMTQPPGAFVDKIPIMPPPGILRGVLPLRRLIDKFKDVDKKSGFLAPSLPTDLSYSELSFMTKRGFLGKKLSQYLGCNKDEGDFLFYLSLSKPSFTNPDSENKGECILYLSELMLKWSEQKQDIPYQIKRLDVRPDIQNAMLKAYDMFKDELFSSSDAAEEREIDACCCGGQWEVYRDVMFAATQGKFLLLTEEEVSKYKEGIVLCEGRVKDRSDIPIFRNLAKEKLESEGLSQPTIMRWLLVLSEAITNAIKHAEEGTMTILKDEKNNEIRFVIEDKGPGFALKDLPKKTLLAGYSTKKSLGQGFTLMMTIAKRVLLFTSPKGSVLILSFDIHKKNRDQLGNAG</sequence>
<organism evidence="3 4">
    <name type="scientific">Parageobacillus thermantarcticus</name>
    <dbReference type="NCBI Taxonomy" id="186116"/>
    <lineage>
        <taxon>Bacteria</taxon>
        <taxon>Bacillati</taxon>
        <taxon>Bacillota</taxon>
        <taxon>Bacilli</taxon>
        <taxon>Bacillales</taxon>
        <taxon>Anoxybacillaceae</taxon>
        <taxon>Parageobacillus</taxon>
    </lineage>
</organism>
<dbReference type="Gene3D" id="3.30.565.10">
    <property type="entry name" value="Histidine kinase-like ATPase, C-terminal domain"/>
    <property type="match status" value="1"/>
</dbReference>
<dbReference type="GO" id="GO:0004674">
    <property type="term" value="F:protein serine/threonine kinase activity"/>
    <property type="evidence" value="ECO:0007669"/>
    <property type="project" value="UniProtKB-KW"/>
</dbReference>
<dbReference type="PANTHER" id="PTHR35526:SF3">
    <property type="entry name" value="ANTI-SIGMA-F FACTOR RSBW"/>
    <property type="match status" value="1"/>
</dbReference>
<proteinExistence type="predicted"/>
<evidence type="ECO:0000259" key="2">
    <source>
        <dbReference type="Pfam" id="PF13581"/>
    </source>
</evidence>
<dbReference type="Pfam" id="PF13581">
    <property type="entry name" value="HATPase_c_2"/>
    <property type="match status" value="1"/>
</dbReference>
<dbReference type="EMBL" id="FOJS01000042">
    <property type="protein sequence ID" value="SFA53314.1"/>
    <property type="molecule type" value="Genomic_DNA"/>
</dbReference>
<keyword evidence="4" id="KW-1185">Reference proteome</keyword>
<dbReference type="InterPro" id="IPR050267">
    <property type="entry name" value="Anti-sigma-factor_SerPK"/>
</dbReference>
<keyword evidence="3" id="KW-0418">Kinase</keyword>
<evidence type="ECO:0000313" key="3">
    <source>
        <dbReference type="EMBL" id="SFA53314.1"/>
    </source>
</evidence>
<dbReference type="InterPro" id="IPR036890">
    <property type="entry name" value="HATPase_C_sf"/>
</dbReference>
<protein>
    <submittedName>
        <fullName evidence="3">Anti-sigma regulatory factor (Ser/Thr protein kinase)</fullName>
    </submittedName>
</protein>
<dbReference type="RefSeq" id="WP_090951191.1">
    <property type="nucleotide sequence ID" value="NZ_FOJS01000042.1"/>
</dbReference>
<gene>
    <name evidence="3" type="ORF">SAMN05192569_104212</name>
</gene>
<keyword evidence="1" id="KW-0723">Serine/threonine-protein kinase</keyword>
<evidence type="ECO:0000313" key="4">
    <source>
        <dbReference type="Proteomes" id="UP000198650"/>
    </source>
</evidence>
<dbReference type="Proteomes" id="UP000198650">
    <property type="component" value="Unassembled WGS sequence"/>
</dbReference>
<dbReference type="PANTHER" id="PTHR35526">
    <property type="entry name" value="ANTI-SIGMA-F FACTOR RSBW-RELATED"/>
    <property type="match status" value="1"/>
</dbReference>
<keyword evidence="3" id="KW-0808">Transferase</keyword>
<evidence type="ECO:0000256" key="1">
    <source>
        <dbReference type="ARBA" id="ARBA00022527"/>
    </source>
</evidence>
<dbReference type="OrthoDB" id="2595312at2"/>